<evidence type="ECO:0000313" key="3">
    <source>
        <dbReference type="Proteomes" id="UP001219525"/>
    </source>
</evidence>
<name>A0AAD6Y273_9AGAR</name>
<dbReference type="EMBL" id="JARJCW010000089">
    <property type="protein sequence ID" value="KAJ7195620.1"/>
    <property type="molecule type" value="Genomic_DNA"/>
</dbReference>
<accession>A0AAD6Y273</accession>
<organism evidence="2 3">
    <name type="scientific">Mycena pura</name>
    <dbReference type="NCBI Taxonomy" id="153505"/>
    <lineage>
        <taxon>Eukaryota</taxon>
        <taxon>Fungi</taxon>
        <taxon>Dikarya</taxon>
        <taxon>Basidiomycota</taxon>
        <taxon>Agaricomycotina</taxon>
        <taxon>Agaricomycetes</taxon>
        <taxon>Agaricomycetidae</taxon>
        <taxon>Agaricales</taxon>
        <taxon>Marasmiineae</taxon>
        <taxon>Mycenaceae</taxon>
        <taxon>Mycena</taxon>
    </lineage>
</organism>
<sequence length="181" mass="20790">MPYRRRHRRCGVDGLYLANVHGLSRTCVIRGVPMLIAVVVRTECSAHRSLTAPPQRPASSHRLECRVCRAHDHLAQLPQKRLRRQRRRDRAVTYLQKGARRGVEARKVAEQRDTELLRRRAEPDARAVHGHELGHSRCSEMNSRLTHTQSSGVRVQRQRHEPKQARHNRGQAQARHAGGDT</sequence>
<evidence type="ECO:0000256" key="1">
    <source>
        <dbReference type="SAM" id="MobiDB-lite"/>
    </source>
</evidence>
<feature type="compositionally biased region" description="Polar residues" evidence="1">
    <location>
        <begin position="139"/>
        <end position="153"/>
    </location>
</feature>
<dbReference type="Proteomes" id="UP001219525">
    <property type="component" value="Unassembled WGS sequence"/>
</dbReference>
<comment type="caution">
    <text evidence="2">The sequence shown here is derived from an EMBL/GenBank/DDBJ whole genome shotgun (WGS) entry which is preliminary data.</text>
</comment>
<protein>
    <submittedName>
        <fullName evidence="2">Uncharacterized protein</fullName>
    </submittedName>
</protein>
<reference evidence="2" key="1">
    <citation type="submission" date="2023-03" db="EMBL/GenBank/DDBJ databases">
        <title>Massive genome expansion in bonnet fungi (Mycena s.s.) driven by repeated elements and novel gene families across ecological guilds.</title>
        <authorList>
            <consortium name="Lawrence Berkeley National Laboratory"/>
            <person name="Harder C.B."/>
            <person name="Miyauchi S."/>
            <person name="Viragh M."/>
            <person name="Kuo A."/>
            <person name="Thoen E."/>
            <person name="Andreopoulos B."/>
            <person name="Lu D."/>
            <person name="Skrede I."/>
            <person name="Drula E."/>
            <person name="Henrissat B."/>
            <person name="Morin E."/>
            <person name="Kohler A."/>
            <person name="Barry K."/>
            <person name="LaButti K."/>
            <person name="Morin E."/>
            <person name="Salamov A."/>
            <person name="Lipzen A."/>
            <person name="Mereny Z."/>
            <person name="Hegedus B."/>
            <person name="Baldrian P."/>
            <person name="Stursova M."/>
            <person name="Weitz H."/>
            <person name="Taylor A."/>
            <person name="Grigoriev I.V."/>
            <person name="Nagy L.G."/>
            <person name="Martin F."/>
            <person name="Kauserud H."/>
        </authorList>
    </citation>
    <scope>NUCLEOTIDE SEQUENCE</scope>
    <source>
        <strain evidence="2">9144</strain>
    </source>
</reference>
<proteinExistence type="predicted"/>
<gene>
    <name evidence="2" type="ORF">GGX14DRAFT_403830</name>
</gene>
<feature type="region of interest" description="Disordered" evidence="1">
    <location>
        <begin position="119"/>
        <end position="181"/>
    </location>
</feature>
<keyword evidence="3" id="KW-1185">Reference proteome</keyword>
<dbReference type="AlphaFoldDB" id="A0AAD6Y273"/>
<evidence type="ECO:0000313" key="2">
    <source>
        <dbReference type="EMBL" id="KAJ7195620.1"/>
    </source>
</evidence>
<feature type="compositionally biased region" description="Basic and acidic residues" evidence="1">
    <location>
        <begin position="119"/>
        <end position="138"/>
    </location>
</feature>